<gene>
    <name evidence="1" type="ordered locus">Rcas_3400</name>
</gene>
<dbReference type="EMBL" id="CP000804">
    <property type="protein sequence ID" value="ABU59450.1"/>
    <property type="molecule type" value="Genomic_DNA"/>
</dbReference>
<dbReference type="AlphaFoldDB" id="A7NPF4"/>
<keyword evidence="2" id="KW-1185">Reference proteome</keyword>
<evidence type="ECO:0000313" key="1">
    <source>
        <dbReference type="EMBL" id="ABU59450.1"/>
    </source>
</evidence>
<proteinExistence type="predicted"/>
<protein>
    <submittedName>
        <fullName evidence="1">Uncharacterized protein</fullName>
    </submittedName>
</protein>
<name>A7NPF4_ROSCS</name>
<dbReference type="Proteomes" id="UP000000263">
    <property type="component" value="Chromosome"/>
</dbReference>
<sequence length="80" mass="9197">MRWCWVGKPVGILLPDRERTPPLYERERMYHNTAHMFQTRRDSMFQRLDELHTGSLYILTGQAGAGKSHLAAAARRTGAL</sequence>
<dbReference type="KEGG" id="rca:Rcas_3400"/>
<reference evidence="1 2" key="1">
    <citation type="submission" date="2007-08" db="EMBL/GenBank/DDBJ databases">
        <title>Complete sequence of Roseiflexus castenholzii DSM 13941.</title>
        <authorList>
            <consortium name="US DOE Joint Genome Institute"/>
            <person name="Copeland A."/>
            <person name="Lucas S."/>
            <person name="Lapidus A."/>
            <person name="Barry K."/>
            <person name="Glavina del Rio T."/>
            <person name="Dalin E."/>
            <person name="Tice H."/>
            <person name="Pitluck S."/>
            <person name="Thompson L.S."/>
            <person name="Brettin T."/>
            <person name="Bruce D."/>
            <person name="Detter J.C."/>
            <person name="Han C."/>
            <person name="Tapia R."/>
            <person name="Schmutz J."/>
            <person name="Larimer F."/>
            <person name="Land M."/>
            <person name="Hauser L."/>
            <person name="Kyrpides N."/>
            <person name="Mikhailova N."/>
            <person name="Bryant D.A."/>
            <person name="Hanada S."/>
            <person name="Tsukatani Y."/>
            <person name="Richardson P."/>
        </authorList>
    </citation>
    <scope>NUCLEOTIDE SEQUENCE [LARGE SCALE GENOMIC DNA]</scope>
    <source>
        <strain evidence="2">DSM 13941 / HLO8</strain>
    </source>
</reference>
<evidence type="ECO:0000313" key="2">
    <source>
        <dbReference type="Proteomes" id="UP000000263"/>
    </source>
</evidence>
<dbReference type="eggNOG" id="COG0468">
    <property type="taxonomic scope" value="Bacteria"/>
</dbReference>
<organism evidence="1 2">
    <name type="scientific">Roseiflexus castenholzii (strain DSM 13941 / HLO8)</name>
    <dbReference type="NCBI Taxonomy" id="383372"/>
    <lineage>
        <taxon>Bacteria</taxon>
        <taxon>Bacillati</taxon>
        <taxon>Chloroflexota</taxon>
        <taxon>Chloroflexia</taxon>
        <taxon>Chloroflexales</taxon>
        <taxon>Roseiflexineae</taxon>
        <taxon>Roseiflexaceae</taxon>
        <taxon>Roseiflexus</taxon>
    </lineage>
</organism>
<dbReference type="STRING" id="383372.Rcas_3400"/>
<accession>A7NPF4</accession>
<dbReference type="HOGENOM" id="CLU_2587511_0_0_0"/>